<dbReference type="Gene3D" id="3.90.550.10">
    <property type="entry name" value="Spore Coat Polysaccharide Biosynthesis Protein SpsA, Chain A"/>
    <property type="match status" value="1"/>
</dbReference>
<proteinExistence type="predicted"/>
<evidence type="ECO:0000313" key="3">
    <source>
        <dbReference type="Proteomes" id="UP000295531"/>
    </source>
</evidence>
<dbReference type="AlphaFoldDB" id="A0A4R6PNQ3"/>
<name>A0A4R6PNQ3_9GAMM</name>
<organism evidence="2 3">
    <name type="scientific">Idiomarina aquatica</name>
    <dbReference type="NCBI Taxonomy" id="1327752"/>
    <lineage>
        <taxon>Bacteria</taxon>
        <taxon>Pseudomonadati</taxon>
        <taxon>Pseudomonadota</taxon>
        <taxon>Gammaproteobacteria</taxon>
        <taxon>Alteromonadales</taxon>
        <taxon>Idiomarinaceae</taxon>
        <taxon>Idiomarina</taxon>
    </lineage>
</organism>
<accession>A0A4R6PNQ3</accession>
<dbReference type="SUPFAM" id="SSF53756">
    <property type="entry name" value="UDP-Glycosyltransferase/glycogen phosphorylase"/>
    <property type="match status" value="1"/>
</dbReference>
<protein>
    <submittedName>
        <fullName evidence="2">Glycosyltransferase involved in cell wall biosynthesis</fullName>
    </submittedName>
</protein>
<gene>
    <name evidence="2" type="ORF">DEU29_102116</name>
</gene>
<dbReference type="InterPro" id="IPR038578">
    <property type="entry name" value="GT29-like_sf"/>
</dbReference>
<dbReference type="Proteomes" id="UP000295531">
    <property type="component" value="Unassembled WGS sequence"/>
</dbReference>
<dbReference type="InterPro" id="IPR001173">
    <property type="entry name" value="Glyco_trans_2-like"/>
</dbReference>
<dbReference type="InterPro" id="IPR029044">
    <property type="entry name" value="Nucleotide-diphossugar_trans"/>
</dbReference>
<dbReference type="Pfam" id="PF00535">
    <property type="entry name" value="Glycos_transf_2"/>
    <property type="match status" value="1"/>
</dbReference>
<evidence type="ECO:0000313" key="2">
    <source>
        <dbReference type="EMBL" id="TDP40216.1"/>
    </source>
</evidence>
<dbReference type="Gene3D" id="3.40.50.2000">
    <property type="entry name" value="Glycogen Phosphorylase B"/>
    <property type="match status" value="1"/>
</dbReference>
<reference evidence="2 3" key="1">
    <citation type="submission" date="2019-03" db="EMBL/GenBank/DDBJ databases">
        <title>Freshwater and sediment microbial communities from various areas in North America, analyzing microbe dynamics in response to fracking.</title>
        <authorList>
            <person name="Lamendella R."/>
        </authorList>
    </citation>
    <scope>NUCLEOTIDE SEQUENCE [LARGE SCALE GENOMIC DNA]</scope>
    <source>
        <strain evidence="2 3">18_TX</strain>
    </source>
</reference>
<dbReference type="Gene3D" id="3.90.1480.20">
    <property type="entry name" value="Glycosyl transferase family 29"/>
    <property type="match status" value="1"/>
</dbReference>
<dbReference type="EMBL" id="SNXI01000002">
    <property type="protein sequence ID" value="TDP40216.1"/>
    <property type="molecule type" value="Genomic_DNA"/>
</dbReference>
<evidence type="ECO:0000259" key="1">
    <source>
        <dbReference type="Pfam" id="PF00535"/>
    </source>
</evidence>
<sequence length="1254" mass="146210">MVKKMEIKKFYKLLREKQYQLALDLLSDGKVTQIEGQNKRLKILCNQLLGNGIESLKLDSNPILDSVLAQTVDKSLTSLSGEIIPEEEIYRLIKEYLEYDHEEAIRNIAFDEQKIIKGEFDKFLEEKKQKIEARLDIYEKILNYKFSEYPNRYLTEFPRLKGKKNDSADVTISFLFAFKNRASRAKISFKSLVDSIKNFEKVKKTFKFEIVLVEQSSYDQAYNFFSDKADFVKYERLDFSNREVNKLEMLNHAFHVSSGDILAICDVDYIFEGDFVRKLAERVENSSLAETALAFNCFETHVHKRGGRLAGAGTPEGYFWLLNRDMFLICTNQADFCKHNVAIDVHVKQKLIQHGYRILNGSHAQNDKCIIMRLPHQNRYNHSCDAAISDSNLDKLYDPIKDGGVFSEIKKAVFLTSEIITGEDNMLSDVASYFRKHDVNIIPRVSFTKDEKFDFIITGRDITAFDYIREYIINYDTPVIQVISEEVFRDEFRHTANWISNVFPNLYLLFLNDLFPYENSKGAKVGGVSTFTLSTFDEGLSIADLRKKTVNLKVPFLHDAKVKNLIRRNVRVNNFYSTNRISFRSDTNGFDFPKENSQIYLKNKFYNDNFFYSKSKSEVYNYFDKLDINRNLVAEDISHNLELLLNDQFDFKNQQVVILLDPTCLDQKSGISTYLINMYKFLKLSRLVENIIYFKNPFESSLANNRELFREYVADTFNKYRKYEGNMVFWDSEAHYPGFYLDSCFTKILVTHCSALLAAKLDKKLALPLSKGLNAILKSEIDNIRSADFVISPTLYHDKKQKDFYSDIGKSFVEYESSIITNYVNDSYNKLISYSDRSFDLCFVGRPQLLKGFDKIVSLLDEIYGLKLAILTNSANDMTDKVKNFHNVTLYYDVKADEIIEVLRESKFLIDLSEHHSCSSVLLEAINSKTPAILRDIDTYKEVLKGSRLKELSLFLSDKECQDSKLMASLIKDKISCNQKLFDDEPEKCDKIFNDFLLKNYMENYFFFRSIFSKIGFRHKRYRNSSAFNEYLNGKRVVNVVHSPALEEGDGKFIDSFDCIVRFNRALENIEPMKHGSRTDLLYSCINRSPESGNMIAETYNEFVVDSGAWVAKAYPNLNWTGRFSFDLDFRAGATYDNYSFESFNKAPKRTSEFSREWFEWLEYFMDCRPNTGVLGILDLLQYDISELYLKGYTFFQGGYDFSYRRQNENEVLEYMEKAGYHNQYRQNLLLRKLIMTDARVKYDASLENILVEM</sequence>
<dbReference type="SUPFAM" id="SSF53448">
    <property type="entry name" value="Nucleotide-diphospho-sugar transferases"/>
    <property type="match status" value="1"/>
</dbReference>
<dbReference type="GO" id="GO:0016740">
    <property type="term" value="F:transferase activity"/>
    <property type="evidence" value="ECO:0007669"/>
    <property type="project" value="UniProtKB-KW"/>
</dbReference>
<keyword evidence="3" id="KW-1185">Reference proteome</keyword>
<comment type="caution">
    <text evidence="2">The sequence shown here is derived from an EMBL/GenBank/DDBJ whole genome shotgun (WGS) entry which is preliminary data.</text>
</comment>
<keyword evidence="2" id="KW-0808">Transferase</keyword>
<dbReference type="OrthoDB" id="5614897at2"/>
<feature type="domain" description="Glycosyltransferase 2-like" evidence="1">
    <location>
        <begin position="178"/>
        <end position="285"/>
    </location>
</feature>